<evidence type="ECO:0000313" key="1">
    <source>
        <dbReference type="EMBL" id="ABI81831.1"/>
    </source>
</evidence>
<proteinExistence type="predicted"/>
<evidence type="ECO:0000313" key="2">
    <source>
        <dbReference type="Proteomes" id="UP000002534"/>
    </source>
</evidence>
<dbReference type="HOGENOM" id="CLU_2424299_0_0_7"/>
<reference evidence="1 2" key="2">
    <citation type="journal article" date="2012" name="BMC Genomics">
        <title>The genome of Pelobacter carbinolicus reveals surprising metabolic capabilities and physiological features.</title>
        <authorList>
            <person name="Aklujkar M."/>
            <person name="Haveman S.A."/>
            <person name="Didonato R.Jr."/>
            <person name="Chertkov O."/>
            <person name="Han C.S."/>
            <person name="Land M.L."/>
            <person name="Brown P."/>
            <person name="Lovley D.R."/>
        </authorList>
    </citation>
    <scope>NUCLEOTIDE SEQUENCE [LARGE SCALE GENOMIC DNA]</scope>
    <source>
        <strain evidence="2">DSM 2380 / NBRC 103641 / GraBd1</strain>
    </source>
</reference>
<dbReference type="KEGG" id="pca:Pcar_3211"/>
<name>Q0C6V6_SYNC1</name>
<dbReference type="EMBL" id="CP000142">
    <property type="protein sequence ID" value="ABI81831.1"/>
    <property type="molecule type" value="Genomic_DNA"/>
</dbReference>
<keyword evidence="2" id="KW-1185">Reference proteome</keyword>
<gene>
    <name evidence="1" type="ordered locus">Pcar_3211</name>
</gene>
<dbReference type="Proteomes" id="UP000002534">
    <property type="component" value="Chromosome"/>
</dbReference>
<dbReference type="STRING" id="338963.Pcar_3211"/>
<sequence>MGLPRPFAWGEFDACNMKTNQRYAPSEDKDDSPSRCCAVDLPSPPGPVLEEVSMYHKKTRFGKFYRKHYSGFIRDLTETLAAPRQPPQSEF</sequence>
<protein>
    <submittedName>
        <fullName evidence="1">Uncharacterized protein</fullName>
    </submittedName>
</protein>
<organism evidence="1 2">
    <name type="scientific">Syntrophotalea carbinolica (strain DSM 2380 / NBRC 103641 / GraBd1)</name>
    <name type="common">Pelobacter carbinolicus</name>
    <dbReference type="NCBI Taxonomy" id="338963"/>
    <lineage>
        <taxon>Bacteria</taxon>
        <taxon>Pseudomonadati</taxon>
        <taxon>Thermodesulfobacteriota</taxon>
        <taxon>Desulfuromonadia</taxon>
        <taxon>Desulfuromonadales</taxon>
        <taxon>Syntrophotaleaceae</taxon>
        <taxon>Syntrophotalea</taxon>
    </lineage>
</organism>
<reference evidence="2" key="1">
    <citation type="submission" date="2005-10" db="EMBL/GenBank/DDBJ databases">
        <title>Complete sequence of Pelobacter carbinolicus DSM 2380.</title>
        <authorList>
            <person name="Copeland A."/>
            <person name="Lucas S."/>
            <person name="Lapidus A."/>
            <person name="Barry K."/>
            <person name="Detter J.C."/>
            <person name="Glavina T."/>
            <person name="Hammon N."/>
            <person name="Israni S."/>
            <person name="Pitluck S."/>
            <person name="Chertkov O."/>
            <person name="Schmutz J."/>
            <person name="Larimer F."/>
            <person name="Land M."/>
            <person name="Kyrpides N."/>
            <person name="Ivanova N."/>
            <person name="Richardson P."/>
        </authorList>
    </citation>
    <scope>NUCLEOTIDE SEQUENCE [LARGE SCALE GENOMIC DNA]</scope>
    <source>
        <strain evidence="2">DSM 2380 / NBRC 103641 / GraBd1</strain>
    </source>
</reference>
<accession>Q0C6V6</accession>
<dbReference type="AlphaFoldDB" id="Q0C6V6"/>